<reference evidence="1" key="1">
    <citation type="submission" date="2017-03" db="EMBL/GenBank/DDBJ databases">
        <title>The mitochondrial genome of the carnivorous plant Utricularia reniformis (Lentibulariaceae): structure, comparative analysis and evolutionary landmarks.</title>
        <authorList>
            <person name="Silva S.R."/>
            <person name="Alvarenga D.O."/>
            <person name="Michael T.P."/>
            <person name="Miranda V.F.O."/>
            <person name="Varani A.M."/>
        </authorList>
    </citation>
    <scope>NUCLEOTIDE SEQUENCE</scope>
</reference>
<name>A0A1Y0B2M3_9LAMI</name>
<gene>
    <name evidence="1" type="ORF">AEK19_MT1445</name>
</gene>
<sequence length="40" mass="4767">MIVEYHEKSIGRSVIRRSCNSFQYGMSKESSYKSRSIERH</sequence>
<protein>
    <submittedName>
        <fullName evidence="1">Uncharacterized protein</fullName>
    </submittedName>
</protein>
<evidence type="ECO:0000313" key="1">
    <source>
        <dbReference type="EMBL" id="ART31637.1"/>
    </source>
</evidence>
<dbReference type="EMBL" id="KY774314">
    <property type="protein sequence ID" value="ART31637.1"/>
    <property type="molecule type" value="Genomic_DNA"/>
</dbReference>
<accession>A0A1Y0B2M3</accession>
<dbReference type="AlphaFoldDB" id="A0A1Y0B2M3"/>
<keyword evidence="1" id="KW-0496">Mitochondrion</keyword>
<organism evidence="1">
    <name type="scientific">Utricularia reniformis</name>
    <dbReference type="NCBI Taxonomy" id="192314"/>
    <lineage>
        <taxon>Eukaryota</taxon>
        <taxon>Viridiplantae</taxon>
        <taxon>Streptophyta</taxon>
        <taxon>Embryophyta</taxon>
        <taxon>Tracheophyta</taxon>
        <taxon>Spermatophyta</taxon>
        <taxon>Magnoliopsida</taxon>
        <taxon>eudicotyledons</taxon>
        <taxon>Gunneridae</taxon>
        <taxon>Pentapetalae</taxon>
        <taxon>asterids</taxon>
        <taxon>lamiids</taxon>
        <taxon>Lamiales</taxon>
        <taxon>Lentibulariaceae</taxon>
        <taxon>Utricularia</taxon>
    </lineage>
</organism>
<proteinExistence type="predicted"/>
<geneLocation type="mitochondrion" evidence="1"/>